<evidence type="ECO:0000313" key="4">
    <source>
        <dbReference type="Proteomes" id="UP000034854"/>
    </source>
</evidence>
<gene>
    <name evidence="3" type="ORF">UU34_C0014G0011</name>
</gene>
<organism evidence="3 4">
    <name type="scientific">Candidatus Curtissbacteria bacterium GW2011_GWA1_41_11</name>
    <dbReference type="NCBI Taxonomy" id="1618409"/>
    <lineage>
        <taxon>Bacteria</taxon>
        <taxon>Candidatus Curtissiibacteriota</taxon>
    </lineage>
</organism>
<evidence type="ECO:0000256" key="1">
    <source>
        <dbReference type="SAM" id="MobiDB-lite"/>
    </source>
</evidence>
<feature type="domain" description="DUF5660" evidence="2">
    <location>
        <begin position="91"/>
        <end position="195"/>
    </location>
</feature>
<dbReference type="Proteomes" id="UP000034854">
    <property type="component" value="Unassembled WGS sequence"/>
</dbReference>
<protein>
    <recommendedName>
        <fullName evidence="2">DUF5660 domain-containing protein</fullName>
    </recommendedName>
</protein>
<evidence type="ECO:0000313" key="3">
    <source>
        <dbReference type="EMBL" id="KKR86475.1"/>
    </source>
</evidence>
<evidence type="ECO:0000259" key="2">
    <source>
        <dbReference type="Pfam" id="PF18904"/>
    </source>
</evidence>
<feature type="region of interest" description="Disordered" evidence="1">
    <location>
        <begin position="1"/>
        <end position="20"/>
    </location>
</feature>
<dbReference type="Pfam" id="PF18904">
    <property type="entry name" value="DUF5660"/>
    <property type="match status" value="1"/>
</dbReference>
<dbReference type="EMBL" id="LCAG01000014">
    <property type="protein sequence ID" value="KKR86475.1"/>
    <property type="molecule type" value="Genomic_DNA"/>
</dbReference>
<proteinExistence type="predicted"/>
<reference evidence="3 4" key="1">
    <citation type="journal article" date="2015" name="Nature">
        <title>rRNA introns, odd ribosomes, and small enigmatic genomes across a large radiation of phyla.</title>
        <authorList>
            <person name="Brown C.T."/>
            <person name="Hug L.A."/>
            <person name="Thomas B.C."/>
            <person name="Sharon I."/>
            <person name="Castelle C.J."/>
            <person name="Singh A."/>
            <person name="Wilkins M.J."/>
            <person name="Williams K.H."/>
            <person name="Banfield J.F."/>
        </authorList>
    </citation>
    <scope>NUCLEOTIDE SEQUENCE [LARGE SCALE GENOMIC DNA]</scope>
</reference>
<accession>A0A0G0WPS1</accession>
<name>A0A0G0WPS1_9BACT</name>
<dbReference type="InterPro" id="IPR043719">
    <property type="entry name" value="DUF5660"/>
</dbReference>
<comment type="caution">
    <text evidence="3">The sequence shown here is derived from an EMBL/GenBank/DDBJ whole genome shotgun (WGS) entry which is preliminary data.</text>
</comment>
<dbReference type="AlphaFoldDB" id="A0A0G0WPS1"/>
<sequence>MDSSNQWQNQPKKKTPTYNNDSVLEALRQVGGGVGKAVVKDVVGKVGSDVLASLFGQVPRSGELFTGQAEVQPTQIRRQEILRPPMVRVEETNLKPQIEAIREQLKMLAVSLKSLSQDVQKAVNEVPVQPGIYHLNFMERLKSILTVLREQIEDSRSWLALSTNRKKQKGYWGMFKKHGTSFGLSSERSIATQAG</sequence>